<proteinExistence type="predicted"/>
<feature type="transmembrane region" description="Helical" evidence="1">
    <location>
        <begin position="60"/>
        <end position="79"/>
    </location>
</feature>
<sequence length="80" mass="9116">MAASCYKCGQNGANYRRTVQTGYAQTYYYNSKRNTSSTRTYFGVRSICEGCAYSHDKSKAIRFLLIQILILVGLTYLLIH</sequence>
<reference evidence="2 3" key="1">
    <citation type="submission" date="2020-08" db="EMBL/GenBank/DDBJ databases">
        <title>Genomic Encyclopedia of Type Strains, Phase IV (KMG-V): Genome sequencing to study the core and pangenomes of soil and plant-associated prokaryotes.</title>
        <authorList>
            <person name="Whitman W."/>
        </authorList>
    </citation>
    <scope>NUCLEOTIDE SEQUENCE [LARGE SCALE GENOMIC DNA]</scope>
    <source>
        <strain evidence="2 3">MP601</strain>
    </source>
</reference>
<organism evidence="2 3">
    <name type="scientific">Mucilaginibacter lappiensis</name>
    <dbReference type="NCBI Taxonomy" id="354630"/>
    <lineage>
        <taxon>Bacteria</taxon>
        <taxon>Pseudomonadati</taxon>
        <taxon>Bacteroidota</taxon>
        <taxon>Sphingobacteriia</taxon>
        <taxon>Sphingobacteriales</taxon>
        <taxon>Sphingobacteriaceae</taxon>
        <taxon>Mucilaginibacter</taxon>
    </lineage>
</organism>
<keyword evidence="1" id="KW-0472">Membrane</keyword>
<evidence type="ECO:0000256" key="1">
    <source>
        <dbReference type="SAM" id="Phobius"/>
    </source>
</evidence>
<dbReference type="Proteomes" id="UP000548326">
    <property type="component" value="Unassembled WGS sequence"/>
</dbReference>
<comment type="caution">
    <text evidence="2">The sequence shown here is derived from an EMBL/GenBank/DDBJ whole genome shotgun (WGS) entry which is preliminary data.</text>
</comment>
<evidence type="ECO:0000313" key="3">
    <source>
        <dbReference type="Proteomes" id="UP000548326"/>
    </source>
</evidence>
<name>A0A841JGT0_9SPHI</name>
<accession>A0A841JGT0</accession>
<gene>
    <name evidence="2" type="ORF">HDF22_004286</name>
</gene>
<dbReference type="EMBL" id="JACHCA010000013">
    <property type="protein sequence ID" value="MBB6130147.1"/>
    <property type="molecule type" value="Genomic_DNA"/>
</dbReference>
<keyword evidence="1" id="KW-1133">Transmembrane helix</keyword>
<protein>
    <submittedName>
        <fullName evidence="2">Uncharacterized protein</fullName>
    </submittedName>
</protein>
<keyword evidence="1" id="KW-0812">Transmembrane</keyword>
<dbReference type="AlphaFoldDB" id="A0A841JGT0"/>
<evidence type="ECO:0000313" key="2">
    <source>
        <dbReference type="EMBL" id="MBB6130147.1"/>
    </source>
</evidence>